<accession>A0A316YT85</accession>
<reference evidence="6 7" key="1">
    <citation type="journal article" date="2018" name="Mol. Biol. Evol.">
        <title>Broad Genomic Sampling Reveals a Smut Pathogenic Ancestry of the Fungal Clade Ustilaginomycotina.</title>
        <authorList>
            <person name="Kijpornyongpan T."/>
            <person name="Mondo S.J."/>
            <person name="Barry K."/>
            <person name="Sandor L."/>
            <person name="Lee J."/>
            <person name="Lipzen A."/>
            <person name="Pangilinan J."/>
            <person name="LaButti K."/>
            <person name="Hainaut M."/>
            <person name="Henrissat B."/>
            <person name="Grigoriev I.V."/>
            <person name="Spatafora J.W."/>
            <person name="Aime M.C."/>
        </authorList>
    </citation>
    <scope>NUCLEOTIDE SEQUENCE [LARGE SCALE GENOMIC DNA]</scope>
    <source>
        <strain evidence="6 7">MCA 4198</strain>
    </source>
</reference>
<organism evidence="6 7">
    <name type="scientific">Acaromyces ingoldii</name>
    <dbReference type="NCBI Taxonomy" id="215250"/>
    <lineage>
        <taxon>Eukaryota</taxon>
        <taxon>Fungi</taxon>
        <taxon>Dikarya</taxon>
        <taxon>Basidiomycota</taxon>
        <taxon>Ustilaginomycotina</taxon>
        <taxon>Exobasidiomycetes</taxon>
        <taxon>Exobasidiales</taxon>
        <taxon>Cryptobasidiaceae</taxon>
        <taxon>Acaromyces</taxon>
    </lineage>
</organism>
<dbReference type="InParanoid" id="A0A316YT85"/>
<dbReference type="AlphaFoldDB" id="A0A316YT85"/>
<dbReference type="InterPro" id="IPR040182">
    <property type="entry name" value="ATG13"/>
</dbReference>
<dbReference type="GO" id="GO:0000407">
    <property type="term" value="C:phagophore assembly site"/>
    <property type="evidence" value="ECO:0007669"/>
    <property type="project" value="TreeGrafter"/>
</dbReference>
<feature type="compositionally biased region" description="Polar residues" evidence="4">
    <location>
        <begin position="168"/>
        <end position="178"/>
    </location>
</feature>
<comment type="similarity">
    <text evidence="1 3">Belongs to the ATG13 family. Fungi subfamily.</text>
</comment>
<evidence type="ECO:0000256" key="3">
    <source>
        <dbReference type="RuleBase" id="RU361214"/>
    </source>
</evidence>
<dbReference type="Gene3D" id="3.30.900.10">
    <property type="entry name" value="HORMA domain"/>
    <property type="match status" value="1"/>
</dbReference>
<dbReference type="Proteomes" id="UP000245768">
    <property type="component" value="Unassembled WGS sequence"/>
</dbReference>
<sequence length="466" mass="50039">MSSEGTEKIEELDIFRDELRLWQKPSLLIPPSVLDSISASSSSSSSLVGPQPPSPWPSYVPPMILDVILDTSGLDPDKHVLMIEEPNGDDGPPAKVKAFPQDSSSTAASRSIVLESWRLDFALYGPPSPPELPTLYKRSIIHFRQLQTLLLSLPSQGLFRRLQKTRQESLAQRGTPQEASEGGGRRSEWDEDEANALKLGVRMAIGQPAADDVGICGLREPLGSAAERLAQGDRKAAMDVTETFAFSPMINALGSLNFSVEYRSNADIFVEELEKPPTSNLTEIEMDEDYFRPAKDRFTSARQQAQGGGSGAGVQQQQQASVFTPSAAGRPVAGLSGLRRSPSVSAGVYGTSPGSAAIGPTPPSPALAAALSSTSEAARCLSRNCTFFICSLSIETDRRKDCDSCRCQGIRLLAQVRLVQSLVAFTASAAIIRRLVLSSFLQPFDSRGWSCTRTGGHPSSTALGQL</sequence>
<dbReference type="InterPro" id="IPR018731">
    <property type="entry name" value="Atg13_N"/>
</dbReference>
<dbReference type="EMBL" id="KZ819635">
    <property type="protein sequence ID" value="PWN92441.1"/>
    <property type="molecule type" value="Genomic_DNA"/>
</dbReference>
<dbReference type="GO" id="GO:0005829">
    <property type="term" value="C:cytosol"/>
    <property type="evidence" value="ECO:0007669"/>
    <property type="project" value="TreeGrafter"/>
</dbReference>
<feature type="region of interest" description="Disordered" evidence="4">
    <location>
        <begin position="165"/>
        <end position="190"/>
    </location>
</feature>
<dbReference type="STRING" id="215250.A0A316YT85"/>
<dbReference type="GeneID" id="37041894"/>
<evidence type="ECO:0000256" key="4">
    <source>
        <dbReference type="SAM" id="MobiDB-lite"/>
    </source>
</evidence>
<dbReference type="GO" id="GO:0000423">
    <property type="term" value="P:mitophagy"/>
    <property type="evidence" value="ECO:0007669"/>
    <property type="project" value="TreeGrafter"/>
</dbReference>
<dbReference type="PANTHER" id="PTHR13430:SF4">
    <property type="entry name" value="AUTOPHAGY-RELATED PROTEIN 13"/>
    <property type="match status" value="1"/>
</dbReference>
<proteinExistence type="inferred from homology"/>
<feature type="region of interest" description="Disordered" evidence="4">
    <location>
        <begin position="300"/>
        <end position="320"/>
    </location>
</feature>
<dbReference type="GO" id="GO:1990316">
    <property type="term" value="C:Atg1/ULK1 kinase complex"/>
    <property type="evidence" value="ECO:0007669"/>
    <property type="project" value="InterPro"/>
</dbReference>
<protein>
    <recommendedName>
        <fullName evidence="3">Autophagy-related protein 13</fullName>
    </recommendedName>
</protein>
<keyword evidence="2 3" id="KW-0072">Autophagy</keyword>
<evidence type="ECO:0000313" key="7">
    <source>
        <dbReference type="Proteomes" id="UP000245768"/>
    </source>
</evidence>
<dbReference type="RefSeq" id="XP_025379639.1">
    <property type="nucleotide sequence ID" value="XM_025519978.1"/>
</dbReference>
<dbReference type="Pfam" id="PF10033">
    <property type="entry name" value="ATG13"/>
    <property type="match status" value="1"/>
</dbReference>
<evidence type="ECO:0000256" key="1">
    <source>
        <dbReference type="ARBA" id="ARBA00005246"/>
    </source>
</evidence>
<gene>
    <name evidence="6" type="ORF">FA10DRAFT_259620</name>
</gene>
<feature type="domain" description="Autophagy-related protein 13 N-terminal" evidence="5">
    <location>
        <begin position="9"/>
        <end position="267"/>
    </location>
</feature>
<evidence type="ECO:0000313" key="6">
    <source>
        <dbReference type="EMBL" id="PWN92441.1"/>
    </source>
</evidence>
<dbReference type="OrthoDB" id="70161at2759"/>
<dbReference type="InterPro" id="IPR036570">
    <property type="entry name" value="HORMA_dom_sf"/>
</dbReference>
<dbReference type="GO" id="GO:0034497">
    <property type="term" value="P:protein localization to phagophore assembly site"/>
    <property type="evidence" value="ECO:0007669"/>
    <property type="project" value="TreeGrafter"/>
</dbReference>
<evidence type="ECO:0000256" key="2">
    <source>
        <dbReference type="ARBA" id="ARBA00023006"/>
    </source>
</evidence>
<evidence type="ECO:0000259" key="5">
    <source>
        <dbReference type="Pfam" id="PF10033"/>
    </source>
</evidence>
<dbReference type="PANTHER" id="PTHR13430">
    <property type="match status" value="1"/>
</dbReference>
<dbReference type="GO" id="GO:0034727">
    <property type="term" value="P:piecemeal microautophagy of the nucleus"/>
    <property type="evidence" value="ECO:0007669"/>
    <property type="project" value="TreeGrafter"/>
</dbReference>
<name>A0A316YT85_9BASI</name>
<keyword evidence="7" id="KW-1185">Reference proteome</keyword>